<dbReference type="AlphaFoldDB" id="A0QT83"/>
<dbReference type="Proteomes" id="UP000000757">
    <property type="component" value="Chromosome"/>
</dbReference>
<evidence type="ECO:0000256" key="1">
    <source>
        <dbReference type="SAM" id="MobiDB-lite"/>
    </source>
</evidence>
<keyword evidence="3" id="KW-1185">Reference proteome</keyword>
<name>A0QT83_MYCS2</name>
<protein>
    <submittedName>
        <fullName evidence="2">Uncharacterized protein</fullName>
    </submittedName>
</protein>
<proteinExistence type="predicted"/>
<dbReference type="STRING" id="246196.MSMEG_1750"/>
<reference evidence="2 3" key="1">
    <citation type="submission" date="2006-10" db="EMBL/GenBank/DDBJ databases">
        <authorList>
            <person name="Fleischmann R.D."/>
            <person name="Dodson R.J."/>
            <person name="Haft D.H."/>
            <person name="Merkel J.S."/>
            <person name="Nelson W.C."/>
            <person name="Fraser C.M."/>
        </authorList>
    </citation>
    <scope>NUCLEOTIDE SEQUENCE [LARGE SCALE GENOMIC DNA]</scope>
    <source>
        <strain evidence="3">ATCC 700084 / mc(2)155</strain>
    </source>
</reference>
<sequence>MPTSSRDNGPRCWYRQDTGSAPVPATMNPRWSVVSWYPASTSPTSRCTRDGEGHRAPRGAGYEPSSASWGTAGAIPSIQAAGDPVVGMTIVV</sequence>
<evidence type="ECO:0000313" key="3">
    <source>
        <dbReference type="Proteomes" id="UP000000757"/>
    </source>
</evidence>
<feature type="region of interest" description="Disordered" evidence="1">
    <location>
        <begin position="39"/>
        <end position="68"/>
    </location>
</feature>
<evidence type="ECO:0000313" key="2">
    <source>
        <dbReference type="EMBL" id="ABK74146.1"/>
    </source>
</evidence>
<gene>
    <name evidence="2" type="ordered locus">MSMEG_1750</name>
</gene>
<feature type="region of interest" description="Disordered" evidence="1">
    <location>
        <begin position="1"/>
        <end position="27"/>
    </location>
</feature>
<accession>A0QT83</accession>
<dbReference type="KEGG" id="msm:MSMEG_1750"/>
<dbReference type="EMBL" id="CP000480">
    <property type="protein sequence ID" value="ABK74146.1"/>
    <property type="molecule type" value="Genomic_DNA"/>
</dbReference>
<organism evidence="2 3">
    <name type="scientific">Mycolicibacterium smegmatis (strain ATCC 700084 / mc(2)155)</name>
    <name type="common">Mycobacterium smegmatis</name>
    <dbReference type="NCBI Taxonomy" id="246196"/>
    <lineage>
        <taxon>Bacteria</taxon>
        <taxon>Bacillati</taxon>
        <taxon>Actinomycetota</taxon>
        <taxon>Actinomycetes</taxon>
        <taxon>Mycobacteriales</taxon>
        <taxon>Mycobacteriaceae</taxon>
        <taxon>Mycolicibacterium</taxon>
    </lineage>
</organism>